<dbReference type="RefSeq" id="WP_169347579.1">
    <property type="nucleotide sequence ID" value="NZ_JABBJJ010000131.1"/>
</dbReference>
<evidence type="ECO:0000259" key="5">
    <source>
        <dbReference type="PROSITE" id="PS50122"/>
    </source>
</evidence>
<name>A0A848LKT8_9BACT</name>
<dbReference type="EC" id="3.1.1.61" evidence="2"/>
<keyword evidence="7" id="KW-1185">Reference proteome</keyword>
<reference evidence="6 7" key="1">
    <citation type="submission" date="2020-04" db="EMBL/GenBank/DDBJ databases">
        <title>Draft genome of Pyxidicoccus fallax type strain.</title>
        <authorList>
            <person name="Whitworth D.E."/>
        </authorList>
    </citation>
    <scope>NUCLEOTIDE SEQUENCE [LARGE SCALE GENOMIC DNA]</scope>
    <source>
        <strain evidence="6 7">DSM 14698</strain>
    </source>
</reference>
<dbReference type="InterPro" id="IPR035909">
    <property type="entry name" value="CheB_C"/>
</dbReference>
<dbReference type="CDD" id="cd16432">
    <property type="entry name" value="CheB_Rec"/>
    <property type="match status" value="1"/>
</dbReference>
<keyword evidence="1 4" id="KW-0378">Hydrolase</keyword>
<evidence type="ECO:0000256" key="1">
    <source>
        <dbReference type="ARBA" id="ARBA00022801"/>
    </source>
</evidence>
<dbReference type="GO" id="GO:0005737">
    <property type="term" value="C:cytoplasm"/>
    <property type="evidence" value="ECO:0007669"/>
    <property type="project" value="InterPro"/>
</dbReference>
<evidence type="ECO:0000313" key="6">
    <source>
        <dbReference type="EMBL" id="NMO18310.1"/>
    </source>
</evidence>
<dbReference type="PANTHER" id="PTHR42872">
    <property type="entry name" value="PROTEIN-GLUTAMATE METHYLESTERASE/PROTEIN-GLUTAMINE GLUTAMINASE"/>
    <property type="match status" value="1"/>
</dbReference>
<feature type="non-terminal residue" evidence="6">
    <location>
        <position position="1"/>
    </location>
</feature>
<organism evidence="6 7">
    <name type="scientific">Pyxidicoccus fallax</name>
    <dbReference type="NCBI Taxonomy" id="394095"/>
    <lineage>
        <taxon>Bacteria</taxon>
        <taxon>Pseudomonadati</taxon>
        <taxon>Myxococcota</taxon>
        <taxon>Myxococcia</taxon>
        <taxon>Myxococcales</taxon>
        <taxon>Cystobacterineae</taxon>
        <taxon>Myxococcaceae</taxon>
        <taxon>Pyxidicoccus</taxon>
    </lineage>
</organism>
<keyword evidence="4" id="KW-0145">Chemotaxis</keyword>
<dbReference type="Gene3D" id="3.40.50.180">
    <property type="entry name" value="Methylesterase CheB, C-terminal domain"/>
    <property type="match status" value="1"/>
</dbReference>
<dbReference type="GO" id="GO:0008984">
    <property type="term" value="F:protein-glutamate methylesterase activity"/>
    <property type="evidence" value="ECO:0007669"/>
    <property type="project" value="UniProtKB-EC"/>
</dbReference>
<protein>
    <recommendedName>
        <fullName evidence="2">protein-glutamate methylesterase</fullName>
        <ecNumber evidence="2">3.1.1.61</ecNumber>
    </recommendedName>
</protein>
<dbReference type="PROSITE" id="PS50122">
    <property type="entry name" value="CHEB"/>
    <property type="match status" value="1"/>
</dbReference>
<dbReference type="GO" id="GO:0000156">
    <property type="term" value="F:phosphorelay response regulator activity"/>
    <property type="evidence" value="ECO:0007669"/>
    <property type="project" value="InterPro"/>
</dbReference>
<feature type="domain" description="CheB-type methylesterase" evidence="5">
    <location>
        <begin position="6"/>
        <end position="194"/>
    </location>
</feature>
<feature type="active site" evidence="4">
    <location>
        <position position="16"/>
    </location>
</feature>
<dbReference type="PANTHER" id="PTHR42872:SF6">
    <property type="entry name" value="PROTEIN-GLUTAMATE METHYLESTERASE_PROTEIN-GLUTAMINE GLUTAMINASE"/>
    <property type="match status" value="1"/>
</dbReference>
<dbReference type="Proteomes" id="UP000518300">
    <property type="component" value="Unassembled WGS sequence"/>
</dbReference>
<dbReference type="GO" id="GO:0006935">
    <property type="term" value="P:chemotaxis"/>
    <property type="evidence" value="ECO:0007669"/>
    <property type="project" value="UniProtKB-UniRule"/>
</dbReference>
<feature type="active site" evidence="4">
    <location>
        <position position="136"/>
    </location>
</feature>
<feature type="active site" evidence="4">
    <location>
        <position position="43"/>
    </location>
</feature>
<evidence type="ECO:0000256" key="4">
    <source>
        <dbReference type="PROSITE-ProRule" id="PRU00050"/>
    </source>
</evidence>
<dbReference type="Pfam" id="PF01339">
    <property type="entry name" value="CheB_methylest"/>
    <property type="match status" value="1"/>
</dbReference>
<gene>
    <name evidence="6" type="ORF">HG543_26130</name>
</gene>
<dbReference type="AlphaFoldDB" id="A0A848LKT8"/>
<comment type="caution">
    <text evidence="6">The sequence shown here is derived from an EMBL/GenBank/DDBJ whole genome shotgun (WGS) entry which is preliminary data.</text>
</comment>
<dbReference type="InterPro" id="IPR000673">
    <property type="entry name" value="Sig_transdc_resp-reg_Me-estase"/>
</dbReference>
<evidence type="ECO:0000313" key="7">
    <source>
        <dbReference type="Proteomes" id="UP000518300"/>
    </source>
</evidence>
<evidence type="ECO:0000256" key="2">
    <source>
        <dbReference type="ARBA" id="ARBA00039140"/>
    </source>
</evidence>
<evidence type="ECO:0000256" key="3">
    <source>
        <dbReference type="ARBA" id="ARBA00048267"/>
    </source>
</evidence>
<accession>A0A848LKT8</accession>
<proteinExistence type="predicted"/>
<sequence length="198" mass="20281">PPAVAPRPAVVALAASTGGPAALFRVLSELPADFPVPLLVVQHIALGFSQGFATWLRTAGPLPVKVAEDGEPLLPGRVYLAPDDKHLGVLPEGRAEVSRAAPVQGFRPSATWLFRSVARVHGPRALAGILTGMGQDGLEGVRELRGAGGYVLAQDEASSIVYGMPGVVVGAGLAHEVVALPSIASRLLACVRTGVPVA</sequence>
<dbReference type="EMBL" id="JABBJJ010000131">
    <property type="protein sequence ID" value="NMO18310.1"/>
    <property type="molecule type" value="Genomic_DNA"/>
</dbReference>
<comment type="catalytic activity">
    <reaction evidence="3">
        <text>[protein]-L-glutamate 5-O-methyl ester + H2O = L-glutamyl-[protein] + methanol + H(+)</text>
        <dbReference type="Rhea" id="RHEA:23236"/>
        <dbReference type="Rhea" id="RHEA-COMP:10208"/>
        <dbReference type="Rhea" id="RHEA-COMP:10311"/>
        <dbReference type="ChEBI" id="CHEBI:15377"/>
        <dbReference type="ChEBI" id="CHEBI:15378"/>
        <dbReference type="ChEBI" id="CHEBI:17790"/>
        <dbReference type="ChEBI" id="CHEBI:29973"/>
        <dbReference type="ChEBI" id="CHEBI:82795"/>
        <dbReference type="EC" id="3.1.1.61"/>
    </reaction>
</comment>
<dbReference type="SUPFAM" id="SSF52738">
    <property type="entry name" value="Methylesterase CheB, C-terminal domain"/>
    <property type="match status" value="1"/>
</dbReference>